<dbReference type="GO" id="GO:0016787">
    <property type="term" value="F:hydrolase activity"/>
    <property type="evidence" value="ECO:0007669"/>
    <property type="project" value="UniProtKB-KW"/>
</dbReference>
<comment type="caution">
    <text evidence="5">The sequence shown here is derived from an EMBL/GenBank/DDBJ whole genome shotgun (WGS) entry which is preliminary data.</text>
</comment>
<reference evidence="5" key="2">
    <citation type="submission" date="2021-04" db="EMBL/GenBank/DDBJ databases">
        <authorList>
            <person name="Gilroy R."/>
        </authorList>
    </citation>
    <scope>NUCLEOTIDE SEQUENCE</scope>
    <source>
        <strain evidence="5">Gambia2-208</strain>
    </source>
</reference>
<keyword evidence="3" id="KW-0378">Hydrolase</keyword>
<proteinExistence type="predicted"/>
<dbReference type="SUPFAM" id="SSF52980">
    <property type="entry name" value="Restriction endonuclease-like"/>
    <property type="match status" value="1"/>
</dbReference>
<dbReference type="InterPro" id="IPR037057">
    <property type="entry name" value="DNA_rep_MutH/T2_RE_sf"/>
</dbReference>
<dbReference type="GO" id="GO:0003677">
    <property type="term" value="F:DNA binding"/>
    <property type="evidence" value="ECO:0007669"/>
    <property type="project" value="InterPro"/>
</dbReference>
<sequence>MISSKVIEYMMPLFNIIGSSKGKTIGQIKDELGIERDKMVKGASGLIVENLLGIQNNNRDEADIPEIGCEIKILPLQKNRNGEIKAKEPTAIQMINYMEVSQETWETAKLRNKINLTFWVVYLAKKNGVSLHQNDYVIVDYFLDHPTDVQNGIFKKDWEDIQKYIIEGRADQLSCSMGVYLEPKTKGANNQDKTHAPDGKGGTIMARRRAFYYKKNYTNTAIIPQIDLSPIKEKK</sequence>
<dbReference type="EMBL" id="DXCV01000013">
    <property type="protein sequence ID" value="HIY87361.1"/>
    <property type="molecule type" value="Genomic_DNA"/>
</dbReference>
<dbReference type="InterPro" id="IPR011335">
    <property type="entry name" value="Restrct_endonuc-II-like"/>
</dbReference>
<dbReference type="GO" id="GO:0004519">
    <property type="term" value="F:endonuclease activity"/>
    <property type="evidence" value="ECO:0007669"/>
    <property type="project" value="UniProtKB-KW"/>
</dbReference>
<dbReference type="AlphaFoldDB" id="A0A9D1ZGI2"/>
<name>A0A9D1ZGI2_9BACE</name>
<dbReference type="Gene3D" id="3.40.600.10">
    <property type="entry name" value="DNA mismatch repair MutH/Restriction endonuclease, type II"/>
    <property type="match status" value="1"/>
</dbReference>
<dbReference type="InterPro" id="IPR011337">
    <property type="entry name" value="DNA_rep_MutH/RE_typeII_Sau3AI"/>
</dbReference>
<protein>
    <recommendedName>
        <fullName evidence="4">DNA mismatch repair MutH/Type II restriction enzyme Sau3AI domain-containing protein</fullName>
    </recommendedName>
</protein>
<accession>A0A9D1ZGI2</accession>
<organism evidence="5 6">
    <name type="scientific">Candidatus Bacteroides pullicola</name>
    <dbReference type="NCBI Taxonomy" id="2838475"/>
    <lineage>
        <taxon>Bacteria</taxon>
        <taxon>Pseudomonadati</taxon>
        <taxon>Bacteroidota</taxon>
        <taxon>Bacteroidia</taxon>
        <taxon>Bacteroidales</taxon>
        <taxon>Bacteroidaceae</taxon>
        <taxon>Bacteroides</taxon>
    </lineage>
</organism>
<keyword evidence="2" id="KW-0255">Endonuclease</keyword>
<evidence type="ECO:0000256" key="2">
    <source>
        <dbReference type="ARBA" id="ARBA00022759"/>
    </source>
</evidence>
<feature type="domain" description="DNA mismatch repair MutH/Type II restriction enzyme Sau3AI" evidence="4">
    <location>
        <begin position="52"/>
        <end position="157"/>
    </location>
</feature>
<reference evidence="5" key="1">
    <citation type="journal article" date="2021" name="PeerJ">
        <title>Extensive microbial diversity within the chicken gut microbiome revealed by metagenomics and culture.</title>
        <authorList>
            <person name="Gilroy R."/>
            <person name="Ravi A."/>
            <person name="Getino M."/>
            <person name="Pursley I."/>
            <person name="Horton D.L."/>
            <person name="Alikhan N.F."/>
            <person name="Baker D."/>
            <person name="Gharbi K."/>
            <person name="Hall N."/>
            <person name="Watson M."/>
            <person name="Adriaenssens E.M."/>
            <person name="Foster-Nyarko E."/>
            <person name="Jarju S."/>
            <person name="Secka A."/>
            <person name="Antonio M."/>
            <person name="Oren A."/>
            <person name="Chaudhuri R.R."/>
            <person name="La Ragione R."/>
            <person name="Hildebrand F."/>
            <person name="Pallen M.J."/>
        </authorList>
    </citation>
    <scope>NUCLEOTIDE SEQUENCE</scope>
    <source>
        <strain evidence="5">Gambia2-208</strain>
    </source>
</reference>
<gene>
    <name evidence="5" type="ORF">H9824_01490</name>
</gene>
<evidence type="ECO:0000256" key="3">
    <source>
        <dbReference type="ARBA" id="ARBA00022801"/>
    </source>
</evidence>
<evidence type="ECO:0000313" key="5">
    <source>
        <dbReference type="EMBL" id="HIY87361.1"/>
    </source>
</evidence>
<evidence type="ECO:0000313" key="6">
    <source>
        <dbReference type="Proteomes" id="UP000886851"/>
    </source>
</evidence>
<dbReference type="SMART" id="SM00927">
    <property type="entry name" value="MutH"/>
    <property type="match status" value="1"/>
</dbReference>
<dbReference type="CDD" id="cd22356">
    <property type="entry name" value="Sau3AI_N-like"/>
    <property type="match status" value="1"/>
</dbReference>
<dbReference type="Proteomes" id="UP000886851">
    <property type="component" value="Unassembled WGS sequence"/>
</dbReference>
<dbReference type="Pfam" id="PF02976">
    <property type="entry name" value="MutH"/>
    <property type="match status" value="1"/>
</dbReference>
<keyword evidence="1" id="KW-0540">Nuclease</keyword>
<evidence type="ECO:0000259" key="4">
    <source>
        <dbReference type="SMART" id="SM00927"/>
    </source>
</evidence>
<evidence type="ECO:0000256" key="1">
    <source>
        <dbReference type="ARBA" id="ARBA00022722"/>
    </source>
</evidence>